<evidence type="ECO:0000256" key="2">
    <source>
        <dbReference type="ARBA" id="ARBA00022475"/>
    </source>
</evidence>
<keyword evidence="4 7" id="KW-1133">Transmembrane helix</keyword>
<keyword evidence="10" id="KW-1185">Reference proteome</keyword>
<gene>
    <name evidence="9" type="ORF">F8O04_00655</name>
</gene>
<evidence type="ECO:0000256" key="1">
    <source>
        <dbReference type="ARBA" id="ARBA00004651"/>
    </source>
</evidence>
<feature type="transmembrane region" description="Helical" evidence="7">
    <location>
        <begin position="325"/>
        <end position="348"/>
    </location>
</feature>
<feature type="transmembrane region" description="Helical" evidence="7">
    <location>
        <begin position="103"/>
        <end position="124"/>
    </location>
</feature>
<proteinExistence type="predicted"/>
<evidence type="ECO:0000313" key="9">
    <source>
        <dbReference type="EMBL" id="KAB1648850.1"/>
    </source>
</evidence>
<keyword evidence="3 7" id="KW-0812">Transmembrane</keyword>
<comment type="subcellular location">
    <subcellularLocation>
        <location evidence="1">Cell membrane</location>
        <topology evidence="1">Multi-pass membrane protein</topology>
    </subcellularLocation>
</comment>
<feature type="transmembrane region" description="Helical" evidence="7">
    <location>
        <begin position="354"/>
        <end position="374"/>
    </location>
</feature>
<dbReference type="GO" id="GO:0005886">
    <property type="term" value="C:plasma membrane"/>
    <property type="evidence" value="ECO:0007669"/>
    <property type="project" value="UniProtKB-SubCell"/>
</dbReference>
<dbReference type="EMBL" id="WBJY01000001">
    <property type="protein sequence ID" value="KAB1648850.1"/>
    <property type="molecule type" value="Genomic_DNA"/>
</dbReference>
<evidence type="ECO:0000313" key="10">
    <source>
        <dbReference type="Proteomes" id="UP000431744"/>
    </source>
</evidence>
<keyword evidence="5 7" id="KW-0472">Membrane</keyword>
<dbReference type="PANTHER" id="PTHR35007">
    <property type="entry name" value="INTEGRAL MEMBRANE PROTEIN-RELATED"/>
    <property type="match status" value="1"/>
</dbReference>
<dbReference type="AlphaFoldDB" id="A0A6H9WR90"/>
<feature type="domain" description="Type II secretion system protein GspF" evidence="8">
    <location>
        <begin position="211"/>
        <end position="337"/>
    </location>
</feature>
<keyword evidence="2" id="KW-1003">Cell membrane</keyword>
<feature type="transmembrane region" description="Helical" evidence="7">
    <location>
        <begin position="178"/>
        <end position="198"/>
    </location>
</feature>
<dbReference type="PROSITE" id="PS51257">
    <property type="entry name" value="PROKAR_LIPOPROTEIN"/>
    <property type="match status" value="1"/>
</dbReference>
<evidence type="ECO:0000256" key="3">
    <source>
        <dbReference type="ARBA" id="ARBA00022692"/>
    </source>
</evidence>
<comment type="caution">
    <text evidence="9">The sequence shown here is derived from an EMBL/GenBank/DDBJ whole genome shotgun (WGS) entry which is preliminary data.</text>
</comment>
<dbReference type="InterPro" id="IPR018076">
    <property type="entry name" value="T2SS_GspF_dom"/>
</dbReference>
<feature type="region of interest" description="Disordered" evidence="6">
    <location>
        <begin position="48"/>
        <end position="84"/>
    </location>
</feature>
<dbReference type="Pfam" id="PF00482">
    <property type="entry name" value="T2SSF"/>
    <property type="match status" value="1"/>
</dbReference>
<accession>A0A6H9WR90</accession>
<sequence length="389" mass="40832">MPTGKSPGTSTSSCRCAACGITGGGCTAGSRTSRRCSPARRAATAWRVQSPPTSTCATSAMRPSGPWHCRPGQRSKRSRRPDSTARTFAAIGASAARSADVSAILALLTALGVVGALLIVAGLVPARGEAAAAVPPRAVSTRWALRAGMRWSRRRRMLAAGGLAAGAVLWLSTGWVVFLVGVPLASLLLPAVFASGGARERLERLDALESWTRSLAGLTIAGAGLEQTISASLSSAGATIRPHVATLVARINARWRTAAALRSFADDVADATCDLIVMHLLLAERMRGPGLARALEDLADSISDEVRARRAIETDRAKPQQNMRIITVTTLLLLAVMPFAGTFMAPYSSPTGQLLLASWIAVYAAILVWMHRIARPPVAPRMLSTEVTA</sequence>
<evidence type="ECO:0000256" key="4">
    <source>
        <dbReference type="ARBA" id="ARBA00022989"/>
    </source>
</evidence>
<reference evidence="9 10" key="1">
    <citation type="submission" date="2019-09" db="EMBL/GenBank/DDBJ databases">
        <title>Phylogeny of genus Pseudoclavibacter and closely related genus.</title>
        <authorList>
            <person name="Li Y."/>
        </authorList>
    </citation>
    <scope>NUCLEOTIDE SEQUENCE [LARGE SCALE GENOMIC DNA]</scope>
    <source>
        <strain evidence="9 10">EGI 60007</strain>
    </source>
</reference>
<organism evidence="9 10">
    <name type="scientific">Pseudoclavibacter endophyticus</name>
    <dbReference type="NCBI Taxonomy" id="1778590"/>
    <lineage>
        <taxon>Bacteria</taxon>
        <taxon>Bacillati</taxon>
        <taxon>Actinomycetota</taxon>
        <taxon>Actinomycetes</taxon>
        <taxon>Micrococcales</taxon>
        <taxon>Microbacteriaceae</taxon>
        <taxon>Pseudoclavibacter</taxon>
    </lineage>
</organism>
<evidence type="ECO:0000259" key="8">
    <source>
        <dbReference type="Pfam" id="PF00482"/>
    </source>
</evidence>
<dbReference type="PANTHER" id="PTHR35007:SF3">
    <property type="entry name" value="POSSIBLE CONSERVED ALANINE RICH MEMBRANE PROTEIN"/>
    <property type="match status" value="1"/>
</dbReference>
<dbReference type="Proteomes" id="UP000431744">
    <property type="component" value="Unassembled WGS sequence"/>
</dbReference>
<evidence type="ECO:0000256" key="7">
    <source>
        <dbReference type="SAM" id="Phobius"/>
    </source>
</evidence>
<name>A0A6H9WR90_9MICO</name>
<evidence type="ECO:0000256" key="5">
    <source>
        <dbReference type="ARBA" id="ARBA00023136"/>
    </source>
</evidence>
<dbReference type="OrthoDB" id="5243396at2"/>
<evidence type="ECO:0000256" key="6">
    <source>
        <dbReference type="SAM" id="MobiDB-lite"/>
    </source>
</evidence>
<protein>
    <submittedName>
        <fullName evidence="9">Type II secretion system F family protein</fullName>
    </submittedName>
</protein>